<feature type="region of interest" description="Disordered" evidence="1">
    <location>
        <begin position="705"/>
        <end position="793"/>
    </location>
</feature>
<dbReference type="AlphaFoldDB" id="A0AAD7DIC3"/>
<feature type="region of interest" description="Disordered" evidence="1">
    <location>
        <begin position="32"/>
        <end position="53"/>
    </location>
</feature>
<feature type="compositionally biased region" description="Low complexity" evidence="1">
    <location>
        <begin position="726"/>
        <end position="743"/>
    </location>
</feature>
<proteinExistence type="predicted"/>
<evidence type="ECO:0000313" key="3">
    <source>
        <dbReference type="Proteomes" id="UP001221757"/>
    </source>
</evidence>
<protein>
    <submittedName>
        <fullName evidence="2">Uncharacterized protein</fullName>
    </submittedName>
</protein>
<dbReference type="Proteomes" id="UP001221757">
    <property type="component" value="Unassembled WGS sequence"/>
</dbReference>
<organism evidence="2 3">
    <name type="scientific">Mycena rosella</name>
    <name type="common">Pink bonnet</name>
    <name type="synonym">Agaricus rosellus</name>
    <dbReference type="NCBI Taxonomy" id="1033263"/>
    <lineage>
        <taxon>Eukaryota</taxon>
        <taxon>Fungi</taxon>
        <taxon>Dikarya</taxon>
        <taxon>Basidiomycota</taxon>
        <taxon>Agaricomycotina</taxon>
        <taxon>Agaricomycetes</taxon>
        <taxon>Agaricomycetidae</taxon>
        <taxon>Agaricales</taxon>
        <taxon>Marasmiineae</taxon>
        <taxon>Mycenaceae</taxon>
        <taxon>Mycena</taxon>
    </lineage>
</organism>
<accession>A0AAD7DIC3</accession>
<keyword evidence="3" id="KW-1185">Reference proteome</keyword>
<dbReference type="PANTHER" id="PTHR24216:SF65">
    <property type="entry name" value="PAXILLIN-LIKE PROTEIN 1"/>
    <property type="match status" value="1"/>
</dbReference>
<evidence type="ECO:0000313" key="2">
    <source>
        <dbReference type="EMBL" id="KAJ7691580.1"/>
    </source>
</evidence>
<feature type="region of interest" description="Disordered" evidence="1">
    <location>
        <begin position="899"/>
        <end position="925"/>
    </location>
</feature>
<dbReference type="EMBL" id="JARKIE010000057">
    <property type="protein sequence ID" value="KAJ7691580.1"/>
    <property type="molecule type" value="Genomic_DNA"/>
</dbReference>
<feature type="compositionally biased region" description="Low complexity" evidence="1">
    <location>
        <begin position="36"/>
        <end position="47"/>
    </location>
</feature>
<feature type="region of interest" description="Disordered" evidence="1">
    <location>
        <begin position="817"/>
        <end position="879"/>
    </location>
</feature>
<feature type="compositionally biased region" description="Low complexity" evidence="1">
    <location>
        <begin position="911"/>
        <end position="920"/>
    </location>
</feature>
<feature type="compositionally biased region" description="Polar residues" evidence="1">
    <location>
        <begin position="766"/>
        <end position="792"/>
    </location>
</feature>
<reference evidence="2" key="1">
    <citation type="submission" date="2023-03" db="EMBL/GenBank/DDBJ databases">
        <title>Massive genome expansion in bonnet fungi (Mycena s.s.) driven by repeated elements and novel gene families across ecological guilds.</title>
        <authorList>
            <consortium name="Lawrence Berkeley National Laboratory"/>
            <person name="Harder C.B."/>
            <person name="Miyauchi S."/>
            <person name="Viragh M."/>
            <person name="Kuo A."/>
            <person name="Thoen E."/>
            <person name="Andreopoulos B."/>
            <person name="Lu D."/>
            <person name="Skrede I."/>
            <person name="Drula E."/>
            <person name="Henrissat B."/>
            <person name="Morin E."/>
            <person name="Kohler A."/>
            <person name="Barry K."/>
            <person name="LaButti K."/>
            <person name="Morin E."/>
            <person name="Salamov A."/>
            <person name="Lipzen A."/>
            <person name="Mereny Z."/>
            <person name="Hegedus B."/>
            <person name="Baldrian P."/>
            <person name="Stursova M."/>
            <person name="Weitz H."/>
            <person name="Taylor A."/>
            <person name="Grigoriev I.V."/>
            <person name="Nagy L.G."/>
            <person name="Martin F."/>
            <person name="Kauserud H."/>
        </authorList>
    </citation>
    <scope>NUCLEOTIDE SEQUENCE</scope>
    <source>
        <strain evidence="2">CBHHK067</strain>
    </source>
</reference>
<comment type="caution">
    <text evidence="2">The sequence shown here is derived from an EMBL/GenBank/DDBJ whole genome shotgun (WGS) entry which is preliminary data.</text>
</comment>
<gene>
    <name evidence="2" type="ORF">B0H17DRAFT_1200998</name>
</gene>
<sequence>MELYRASLRNIVFSHLDETSHEDPALATATHTDPTLSASALDPPSSAEHSDAPFINDSATVNPARHQDKILDSIVPGPNVSFPQRKELPSHRSSGTNFLKYVAAAKSASQKSLAGRDPRLPPRSAFQSSKGPSTALGDTLARIELGRLVSHVEAGLFWRANEIKKQLEKRGIDIPWHPIFEQCLINTSPENVRHVKRWLALLPPATSGLVLSPRTRRSVVSLPHNIPSIKEMGLLAASKGYLDLGLGAVRLVVSQEASETSARYVAEWENVAIQSRDVFPVPIVQVLGALYRYGVVDGLSSAGRVDDAQATLAELSSSGSQVYKPSPDIQMRPLQSLPVHSNQPPDSTPLRTHFLQSSFNLVKSVMLLNISRVDDAPDLDALNRLKEMARGSVTIRNARGFLELAIFMRRSGPRAIPHLEALCAQLEHRGSEVAAGFWIAGAMQYLMHERQYAAAVYMYSRYMVPTILQAEIKQAAQTFTPSSSAPAPAPGQRLKPQLTHDSILLHCLIKLCPTPAALDALLDGFRATALTVSRPRPSAAKLAVILTEVLRNAGRTEQLRALLRDVAALPDHPTHWPAVWPPLLRAYAATADVPKVIAVLERMRHGMQSMTGECFAVLRILEDAGCAAVVRTYMHAVLGASPGGAKTRLAAADVPRVLELLRVLEAAGEVPMAGVYVAVTRRFRESDCLEGVRAVEQHITANVSVKSPKKDTDMAPRILDGPRSQPEATTTSAETSNAAPPSNEDTAPEILDRSRSQPEQPHVGSATITSAETSNAAPSSNELPEVPTSNAHSDAPLEVDVAPQSPSQLLEQDLAPLTTTPPITSPVEASEPADVSSEGADANPFSVLSEAAATAPPSDSPAPAAPNTHKDDASSRIPSEPEAAMQGLYQLKHGRLPSIAIPRPLTPPTPETSEAETPASGSRACSDALAHAERKNVPAALAVIDAHAPLLSTRDLVAVMNAFMHAGCPEGALAVEERLWNSRN</sequence>
<evidence type="ECO:0000256" key="1">
    <source>
        <dbReference type="SAM" id="MobiDB-lite"/>
    </source>
</evidence>
<name>A0AAD7DIC3_MYCRO</name>
<feature type="region of interest" description="Disordered" evidence="1">
    <location>
        <begin position="109"/>
        <end position="134"/>
    </location>
</feature>
<dbReference type="PANTHER" id="PTHR24216">
    <property type="entry name" value="PAXILLIN-RELATED"/>
    <property type="match status" value="1"/>
</dbReference>